<reference evidence="1" key="2">
    <citation type="submission" date="2020-09" db="EMBL/GenBank/DDBJ databases">
        <authorList>
            <person name="Sun Q."/>
            <person name="Zhou Y."/>
        </authorList>
    </citation>
    <scope>NUCLEOTIDE SEQUENCE</scope>
    <source>
        <strain evidence="1">CGMCC 1.12195</strain>
    </source>
</reference>
<protein>
    <submittedName>
        <fullName evidence="1">Uncharacterized protein</fullName>
    </submittedName>
</protein>
<dbReference type="Proteomes" id="UP000660862">
    <property type="component" value="Unassembled WGS sequence"/>
</dbReference>
<dbReference type="Pfam" id="PF19781">
    <property type="entry name" value="DUF6266"/>
    <property type="match status" value="1"/>
</dbReference>
<comment type="caution">
    <text evidence="1">The sequence shown here is derived from an EMBL/GenBank/DDBJ whole genome shotgun (WGS) entry which is preliminary data.</text>
</comment>
<reference evidence="1" key="1">
    <citation type="journal article" date="2014" name="Int. J. Syst. Evol. Microbiol.">
        <title>Complete genome sequence of Corynebacterium casei LMG S-19264T (=DSM 44701T), isolated from a smear-ripened cheese.</title>
        <authorList>
            <consortium name="US DOE Joint Genome Institute (JGI-PGF)"/>
            <person name="Walter F."/>
            <person name="Albersmeier A."/>
            <person name="Kalinowski J."/>
            <person name="Ruckert C."/>
        </authorList>
    </citation>
    <scope>NUCLEOTIDE SEQUENCE</scope>
    <source>
        <strain evidence="1">CGMCC 1.12195</strain>
    </source>
</reference>
<evidence type="ECO:0000313" key="2">
    <source>
        <dbReference type="Proteomes" id="UP000660862"/>
    </source>
</evidence>
<proteinExistence type="predicted"/>
<organism evidence="1 2">
    <name type="scientific">Parapedobacter pyrenivorans</name>
    <dbReference type="NCBI Taxonomy" id="1305674"/>
    <lineage>
        <taxon>Bacteria</taxon>
        <taxon>Pseudomonadati</taxon>
        <taxon>Bacteroidota</taxon>
        <taxon>Sphingobacteriia</taxon>
        <taxon>Sphingobacteriales</taxon>
        <taxon>Sphingobacteriaceae</taxon>
        <taxon>Parapedobacter</taxon>
    </lineage>
</organism>
<evidence type="ECO:0000313" key="1">
    <source>
        <dbReference type="EMBL" id="GGG75842.1"/>
    </source>
</evidence>
<dbReference type="EMBL" id="BMER01000001">
    <property type="protein sequence ID" value="GGG75842.1"/>
    <property type="molecule type" value="Genomic_DNA"/>
</dbReference>
<keyword evidence="2" id="KW-1185">Reference proteome</keyword>
<sequence length="187" mass="20533">MDFFYDKSIIKTKERSYGKLAVQQRMRLAMAFLNPLRPIVTAGWAGHGKGNKSRAFGQALKKLLQDAVEGQYPDQRIVPERVAVSTGMLPTVEIHDVVHGPGELEIHFTSGENPLARPADGVVLVVYSPEAGIAGRNTDGCTRNDGYIKVDLPPQLRTAPFHAYLFLHSASKKQYSKSVYIGQIGPA</sequence>
<dbReference type="AlphaFoldDB" id="A0A917M3Z2"/>
<dbReference type="RefSeq" id="WP_188504294.1">
    <property type="nucleotide sequence ID" value="NZ_BMER01000001.1"/>
</dbReference>
<dbReference type="InterPro" id="IPR046233">
    <property type="entry name" value="DUF6266"/>
</dbReference>
<name>A0A917M3Z2_9SPHI</name>
<accession>A0A917M3Z2</accession>
<gene>
    <name evidence="1" type="ORF">GCM10007415_04350</name>
</gene>